<feature type="transmembrane region" description="Helical" evidence="8">
    <location>
        <begin position="164"/>
        <end position="185"/>
    </location>
</feature>
<keyword evidence="5 8" id="KW-0812">Transmembrane</keyword>
<dbReference type="InterPro" id="IPR000522">
    <property type="entry name" value="ABC_transptr_permease_BtuC"/>
</dbReference>
<proteinExistence type="inferred from homology"/>
<dbReference type="CDD" id="cd06550">
    <property type="entry name" value="TM_ABC_iron-siderophores_like"/>
    <property type="match status" value="1"/>
</dbReference>
<dbReference type="GO" id="GO:0005886">
    <property type="term" value="C:plasma membrane"/>
    <property type="evidence" value="ECO:0007669"/>
    <property type="project" value="UniProtKB-SubCell"/>
</dbReference>
<reference evidence="9 10" key="1">
    <citation type="submission" date="2020-06" db="EMBL/GenBank/DDBJ databases">
        <title>Schlegella sp. ID0723 isolated from air conditioner.</title>
        <authorList>
            <person name="Kim D.Y."/>
            <person name="Kim D.-U."/>
        </authorList>
    </citation>
    <scope>NUCLEOTIDE SEQUENCE [LARGE SCALE GENOMIC DNA]</scope>
    <source>
        <strain evidence="9 10">ID0723</strain>
    </source>
</reference>
<keyword evidence="3" id="KW-0813">Transport</keyword>
<comment type="caution">
    <text evidence="9">The sequence shown here is derived from an EMBL/GenBank/DDBJ whole genome shotgun (WGS) entry which is preliminary data.</text>
</comment>
<evidence type="ECO:0000313" key="9">
    <source>
        <dbReference type="EMBL" id="NUZ06775.1"/>
    </source>
</evidence>
<dbReference type="PANTHER" id="PTHR30472">
    <property type="entry name" value="FERRIC ENTEROBACTIN TRANSPORT SYSTEM PERMEASE PROTEIN"/>
    <property type="match status" value="1"/>
</dbReference>
<dbReference type="Proteomes" id="UP000529637">
    <property type="component" value="Unassembled WGS sequence"/>
</dbReference>
<dbReference type="RefSeq" id="WP_176069636.1">
    <property type="nucleotide sequence ID" value="NZ_JABWMJ010000006.1"/>
</dbReference>
<feature type="transmembrane region" description="Helical" evidence="8">
    <location>
        <begin position="138"/>
        <end position="157"/>
    </location>
</feature>
<keyword evidence="7 8" id="KW-0472">Membrane</keyword>
<accession>A0A7Y6NP48</accession>
<organism evidence="9 10">
    <name type="scientific">Piscinibacter koreensis</name>
    <dbReference type="NCBI Taxonomy" id="2742824"/>
    <lineage>
        <taxon>Bacteria</taxon>
        <taxon>Pseudomonadati</taxon>
        <taxon>Pseudomonadota</taxon>
        <taxon>Betaproteobacteria</taxon>
        <taxon>Burkholderiales</taxon>
        <taxon>Sphaerotilaceae</taxon>
        <taxon>Piscinibacter</taxon>
    </lineage>
</organism>
<dbReference type="Gene3D" id="1.10.3470.10">
    <property type="entry name" value="ABC transporter involved in vitamin B12 uptake, BtuC"/>
    <property type="match status" value="1"/>
</dbReference>
<comment type="similarity">
    <text evidence="2">Belongs to the binding-protein-dependent transport system permease family. FecCD subfamily.</text>
</comment>
<sequence length="348" mass="34808">MSEVERAASDPDLDPARRRRLVAFVASALALGLAGGLATGSTGFDLAALWNDLHGSDAVLILGQIRAPRTLGAALVGALLGLSGAIAQGLFRNPLADPYLLGSASGAGLGVVLVLAAASLGGATISLATVVWIERVGLVTAAFAGSVIGVTLTLTLARGAVQTLRLLLAGVVVGVMLGAISDLVTVASPDALRGKQAFMLGSTSFLGWSAIATMGLGLALLAALAQRHARALDALTLGEDSATSLGLDLGRVRLALVLMLSLGTALAVAQAGLVAFVGLVAPHLVRRHAPGSHGWLLIASAGMGAALLLVADVISRAVIAPEELPVGVVTAVLGGCYLFGLLRQRAAS</sequence>
<name>A0A7Y6NP48_9BURK</name>
<dbReference type="PANTHER" id="PTHR30472:SF25">
    <property type="entry name" value="ABC TRANSPORTER PERMEASE PROTEIN MJ0876-RELATED"/>
    <property type="match status" value="1"/>
</dbReference>
<evidence type="ECO:0000256" key="2">
    <source>
        <dbReference type="ARBA" id="ARBA00007935"/>
    </source>
</evidence>
<feature type="transmembrane region" description="Helical" evidence="8">
    <location>
        <begin position="323"/>
        <end position="342"/>
    </location>
</feature>
<keyword evidence="6 8" id="KW-1133">Transmembrane helix</keyword>
<feature type="transmembrane region" description="Helical" evidence="8">
    <location>
        <begin position="99"/>
        <end position="132"/>
    </location>
</feature>
<dbReference type="AlphaFoldDB" id="A0A7Y6NP48"/>
<evidence type="ECO:0000256" key="6">
    <source>
        <dbReference type="ARBA" id="ARBA00022989"/>
    </source>
</evidence>
<evidence type="ECO:0000256" key="3">
    <source>
        <dbReference type="ARBA" id="ARBA00022448"/>
    </source>
</evidence>
<evidence type="ECO:0000256" key="7">
    <source>
        <dbReference type="ARBA" id="ARBA00023136"/>
    </source>
</evidence>
<evidence type="ECO:0000256" key="1">
    <source>
        <dbReference type="ARBA" id="ARBA00004651"/>
    </source>
</evidence>
<dbReference type="GO" id="GO:0022857">
    <property type="term" value="F:transmembrane transporter activity"/>
    <property type="evidence" value="ECO:0007669"/>
    <property type="project" value="InterPro"/>
</dbReference>
<evidence type="ECO:0000256" key="5">
    <source>
        <dbReference type="ARBA" id="ARBA00022692"/>
    </source>
</evidence>
<feature type="transmembrane region" description="Helical" evidence="8">
    <location>
        <begin position="254"/>
        <end position="281"/>
    </location>
</feature>
<evidence type="ECO:0000256" key="8">
    <source>
        <dbReference type="SAM" id="Phobius"/>
    </source>
</evidence>
<comment type="subcellular location">
    <subcellularLocation>
        <location evidence="1">Cell membrane</location>
        <topology evidence="1">Multi-pass membrane protein</topology>
    </subcellularLocation>
</comment>
<gene>
    <name evidence="9" type="ORF">HQN59_13500</name>
</gene>
<feature type="transmembrane region" description="Helical" evidence="8">
    <location>
        <begin position="70"/>
        <end position="87"/>
    </location>
</feature>
<keyword evidence="10" id="KW-1185">Reference proteome</keyword>
<dbReference type="SUPFAM" id="SSF81345">
    <property type="entry name" value="ABC transporter involved in vitamin B12 uptake, BtuC"/>
    <property type="match status" value="1"/>
</dbReference>
<dbReference type="InterPro" id="IPR037294">
    <property type="entry name" value="ABC_BtuC-like"/>
</dbReference>
<feature type="transmembrane region" description="Helical" evidence="8">
    <location>
        <begin position="205"/>
        <end position="225"/>
    </location>
</feature>
<keyword evidence="4" id="KW-1003">Cell membrane</keyword>
<dbReference type="Pfam" id="PF01032">
    <property type="entry name" value="FecCD"/>
    <property type="match status" value="1"/>
</dbReference>
<dbReference type="EMBL" id="JABWMJ010000006">
    <property type="protein sequence ID" value="NUZ06775.1"/>
    <property type="molecule type" value="Genomic_DNA"/>
</dbReference>
<feature type="transmembrane region" description="Helical" evidence="8">
    <location>
        <begin position="21"/>
        <end position="50"/>
    </location>
</feature>
<evidence type="ECO:0000256" key="4">
    <source>
        <dbReference type="ARBA" id="ARBA00022475"/>
    </source>
</evidence>
<feature type="transmembrane region" description="Helical" evidence="8">
    <location>
        <begin position="293"/>
        <end position="311"/>
    </location>
</feature>
<evidence type="ECO:0000313" key="10">
    <source>
        <dbReference type="Proteomes" id="UP000529637"/>
    </source>
</evidence>
<protein>
    <submittedName>
        <fullName evidence="9">Iron ABC transporter permease</fullName>
    </submittedName>
</protein>